<dbReference type="Gene3D" id="3.40.640.10">
    <property type="entry name" value="Type I PLP-dependent aspartate aminotransferase-like (Major domain)"/>
    <property type="match status" value="1"/>
</dbReference>
<dbReference type="FunFam" id="3.40.640.10:FF:000046">
    <property type="entry name" value="Cystathionine gamma-lyase"/>
    <property type="match status" value="1"/>
</dbReference>
<dbReference type="PANTHER" id="PTHR11808">
    <property type="entry name" value="TRANS-SULFURATION ENZYME FAMILY MEMBER"/>
    <property type="match status" value="1"/>
</dbReference>
<dbReference type="InterPro" id="IPR054542">
    <property type="entry name" value="Cys_met_metab_PP"/>
</dbReference>
<proteinExistence type="inferred from homology"/>
<protein>
    <submittedName>
        <fullName evidence="5">Aminotransferase class I/II-fold pyridoxal phosphate-dependent enzyme</fullName>
    </submittedName>
</protein>
<reference evidence="5 6" key="1">
    <citation type="submission" date="2020-10" db="EMBL/GenBank/DDBJ databases">
        <title>Connecting structure to function with the recovery of over 1000 high-quality activated sludge metagenome-assembled genomes encoding full-length rRNA genes using long-read sequencing.</title>
        <authorList>
            <person name="Singleton C.M."/>
            <person name="Petriglieri F."/>
            <person name="Kristensen J.M."/>
            <person name="Kirkegaard R.H."/>
            <person name="Michaelsen T.Y."/>
            <person name="Andersen M.H."/>
            <person name="Karst S.M."/>
            <person name="Dueholm M.S."/>
            <person name="Nielsen P.H."/>
            <person name="Albertsen M."/>
        </authorList>
    </citation>
    <scope>NUCLEOTIDE SEQUENCE [LARGE SCALE GENOMIC DNA]</scope>
    <source>
        <strain evidence="5">Ribe_18-Q3-R11-54_BAT3C.373</strain>
    </source>
</reference>
<comment type="cofactor">
    <cofactor evidence="1 4">
        <name>pyridoxal 5'-phosphate</name>
        <dbReference type="ChEBI" id="CHEBI:597326"/>
    </cofactor>
</comment>
<evidence type="ECO:0000256" key="3">
    <source>
        <dbReference type="PIRSR" id="PIRSR001434-2"/>
    </source>
</evidence>
<dbReference type="GO" id="GO:0008483">
    <property type="term" value="F:transaminase activity"/>
    <property type="evidence" value="ECO:0007669"/>
    <property type="project" value="UniProtKB-KW"/>
</dbReference>
<dbReference type="GO" id="GO:0030170">
    <property type="term" value="F:pyridoxal phosphate binding"/>
    <property type="evidence" value="ECO:0007669"/>
    <property type="project" value="InterPro"/>
</dbReference>
<dbReference type="CDD" id="cd00614">
    <property type="entry name" value="CGS_like"/>
    <property type="match status" value="1"/>
</dbReference>
<dbReference type="GO" id="GO:0009086">
    <property type="term" value="P:methionine biosynthetic process"/>
    <property type="evidence" value="ECO:0007669"/>
    <property type="project" value="UniProtKB-ARBA"/>
</dbReference>
<dbReference type="Gene3D" id="3.90.1150.10">
    <property type="entry name" value="Aspartate Aminotransferase, domain 1"/>
    <property type="match status" value="1"/>
</dbReference>
<dbReference type="InterPro" id="IPR015424">
    <property type="entry name" value="PyrdxlP-dep_Trfase"/>
</dbReference>
<dbReference type="SUPFAM" id="SSF53383">
    <property type="entry name" value="PLP-dependent transferases"/>
    <property type="match status" value="1"/>
</dbReference>
<dbReference type="InterPro" id="IPR000277">
    <property type="entry name" value="Cys/Met-Metab_PyrdxlP-dep_enz"/>
</dbReference>
<comment type="caution">
    <text evidence="5">The sequence shown here is derived from an EMBL/GenBank/DDBJ whole genome shotgun (WGS) entry which is preliminary data.</text>
</comment>
<dbReference type="GO" id="GO:0019346">
    <property type="term" value="P:transsulfuration"/>
    <property type="evidence" value="ECO:0007669"/>
    <property type="project" value="InterPro"/>
</dbReference>
<evidence type="ECO:0000256" key="4">
    <source>
        <dbReference type="RuleBase" id="RU362118"/>
    </source>
</evidence>
<dbReference type="Pfam" id="PF01053">
    <property type="entry name" value="Cys_Met_Meta_PP"/>
    <property type="match status" value="1"/>
</dbReference>
<dbReference type="EMBL" id="JADKFW010000021">
    <property type="protein sequence ID" value="MBK9719657.1"/>
    <property type="molecule type" value="Genomic_DNA"/>
</dbReference>
<keyword evidence="5" id="KW-0032">Aminotransferase</keyword>
<dbReference type="PROSITE" id="PS00868">
    <property type="entry name" value="CYS_MET_METAB_PP"/>
    <property type="match status" value="1"/>
</dbReference>
<dbReference type="PANTHER" id="PTHR11808:SF80">
    <property type="entry name" value="CYSTATHIONINE GAMMA-LYASE"/>
    <property type="match status" value="1"/>
</dbReference>
<keyword evidence="2 3" id="KW-0663">Pyridoxal phosphate</keyword>
<dbReference type="InterPro" id="IPR015421">
    <property type="entry name" value="PyrdxlP-dep_Trfase_major"/>
</dbReference>
<dbReference type="AlphaFoldDB" id="A0A9D7SBM4"/>
<keyword evidence="5" id="KW-0808">Transferase</keyword>
<dbReference type="PIRSF" id="PIRSF001434">
    <property type="entry name" value="CGS"/>
    <property type="match status" value="1"/>
</dbReference>
<dbReference type="InterPro" id="IPR015422">
    <property type="entry name" value="PyrdxlP-dep_Trfase_small"/>
</dbReference>
<dbReference type="GO" id="GO:0016846">
    <property type="term" value="F:carbon-sulfur lyase activity"/>
    <property type="evidence" value="ECO:0007669"/>
    <property type="project" value="TreeGrafter"/>
</dbReference>
<accession>A0A9D7SBM4</accession>
<name>A0A9D7SBM4_9BACT</name>
<organism evidence="5 6">
    <name type="scientific">Candidatus Defluviibacterium haderslevense</name>
    <dbReference type="NCBI Taxonomy" id="2981993"/>
    <lineage>
        <taxon>Bacteria</taxon>
        <taxon>Pseudomonadati</taxon>
        <taxon>Bacteroidota</taxon>
        <taxon>Saprospiria</taxon>
        <taxon>Saprospirales</taxon>
        <taxon>Saprospiraceae</taxon>
        <taxon>Candidatus Defluviibacterium</taxon>
    </lineage>
</organism>
<sequence length="404" mass="44184">MNRKAIKHFATLCAKGVNDPKTTKPHQLPIYATAGFEFETSIESINSFQQQPGTHVYSRYGNPTVEAVAQKIADLEAFGTGMEAYGLLTSSGQSAVHLVIQSLLKPGDLIVTQGNLYGGTTELFKKVFGQSNIDIQFVDFSSEEAIIAVLQKYAQNKLIYIETPANPTLSCIDIQMVSDVAKTFGVLVIVDNTFCTPYIQRPLSLGADIVIHSTTKFLHGHGASMGGVVVGTDKTLMKGKIWEFYKLIGCNASPFEAWLIYLGLKTLSIRMKTQSANALEIAQYLESHSKISTVNYPGLTSHKDHSLACRQMNGFGALISFDIKGTYEDAITLMDALELCAMVPTLGETDTMILHPASSSHVKIEKDIRKQYGITDTLIRLSVGLESPEDIIADLDYALTKIQV</sequence>
<evidence type="ECO:0000313" key="5">
    <source>
        <dbReference type="EMBL" id="MBK9719657.1"/>
    </source>
</evidence>
<comment type="similarity">
    <text evidence="4">Belongs to the trans-sulfuration enzymes family.</text>
</comment>
<dbReference type="GO" id="GO:0005737">
    <property type="term" value="C:cytoplasm"/>
    <property type="evidence" value="ECO:0007669"/>
    <property type="project" value="TreeGrafter"/>
</dbReference>
<evidence type="ECO:0000256" key="2">
    <source>
        <dbReference type="ARBA" id="ARBA00022898"/>
    </source>
</evidence>
<evidence type="ECO:0000256" key="1">
    <source>
        <dbReference type="ARBA" id="ARBA00001933"/>
    </source>
</evidence>
<evidence type="ECO:0000313" key="6">
    <source>
        <dbReference type="Proteomes" id="UP000808349"/>
    </source>
</evidence>
<feature type="modified residue" description="N6-(pyridoxal phosphate)lysine" evidence="3">
    <location>
        <position position="216"/>
    </location>
</feature>
<dbReference type="FunFam" id="3.90.1150.10:FF:000033">
    <property type="entry name" value="Cystathionine gamma-synthase"/>
    <property type="match status" value="1"/>
</dbReference>
<gene>
    <name evidence="5" type="ORF">IPO85_19490</name>
</gene>
<dbReference type="Proteomes" id="UP000808349">
    <property type="component" value="Unassembled WGS sequence"/>
</dbReference>